<comment type="caution">
    <text evidence="3">The sequence shown here is derived from an EMBL/GenBank/DDBJ whole genome shotgun (WGS) entry which is preliminary data.</text>
</comment>
<keyword evidence="1" id="KW-0812">Transmembrane</keyword>
<feature type="transmembrane region" description="Helical" evidence="1">
    <location>
        <begin position="109"/>
        <end position="127"/>
    </location>
</feature>
<evidence type="ECO:0000313" key="3">
    <source>
        <dbReference type="EMBL" id="MVN21777.1"/>
    </source>
</evidence>
<dbReference type="InterPro" id="IPR025196">
    <property type="entry name" value="DUF4126"/>
</dbReference>
<gene>
    <name evidence="3" type="ORF">GO621_09530</name>
</gene>
<protein>
    <submittedName>
        <fullName evidence="3">DUF4126 family protein</fullName>
    </submittedName>
</protein>
<organism evidence="3 4">
    <name type="scientific">Mucilaginibacter arboris</name>
    <dbReference type="NCBI Taxonomy" id="2682090"/>
    <lineage>
        <taxon>Bacteria</taxon>
        <taxon>Pseudomonadati</taxon>
        <taxon>Bacteroidota</taxon>
        <taxon>Sphingobacteriia</taxon>
        <taxon>Sphingobacteriales</taxon>
        <taxon>Sphingobacteriaceae</taxon>
        <taxon>Mucilaginibacter</taxon>
    </lineage>
</organism>
<dbReference type="Pfam" id="PF13548">
    <property type="entry name" value="DUF4126"/>
    <property type="match status" value="1"/>
</dbReference>
<keyword evidence="1" id="KW-1133">Transmembrane helix</keyword>
<evidence type="ECO:0000313" key="4">
    <source>
        <dbReference type="Proteomes" id="UP000462014"/>
    </source>
</evidence>
<accession>A0A7K1SX11</accession>
<dbReference type="Proteomes" id="UP000462014">
    <property type="component" value="Unassembled WGS sequence"/>
</dbReference>
<feature type="transmembrane region" description="Helical" evidence="1">
    <location>
        <begin position="12"/>
        <end position="33"/>
    </location>
</feature>
<evidence type="ECO:0000256" key="1">
    <source>
        <dbReference type="SAM" id="Phobius"/>
    </source>
</evidence>
<name>A0A7K1SX11_9SPHI</name>
<sequence>MTNSKKIIAKAIGLGAVAGMRATVAPTALSFFLNKHPSKALAKSGLSFLQSPITGVITKVLTAGEFLGDQLPNGPNRIIFPQVAVRVASGALAGAGLFRANKAGIAKGLVLGGASALAVTFATFYLRKYVDKKLHAKDSIVGGIEDLISLASGWAIMKR</sequence>
<dbReference type="EMBL" id="WPIK01000007">
    <property type="protein sequence ID" value="MVN21777.1"/>
    <property type="molecule type" value="Genomic_DNA"/>
</dbReference>
<feature type="domain" description="DUF4126" evidence="2">
    <location>
        <begin position="9"/>
        <end position="155"/>
    </location>
</feature>
<evidence type="ECO:0000259" key="2">
    <source>
        <dbReference type="Pfam" id="PF13548"/>
    </source>
</evidence>
<proteinExistence type="predicted"/>
<reference evidence="3 4" key="1">
    <citation type="submission" date="2019-12" db="EMBL/GenBank/DDBJ databases">
        <title>Mucilaginibacter sp. HMF7410 genome sequencing and assembly.</title>
        <authorList>
            <person name="Kang H."/>
            <person name="Cha I."/>
            <person name="Kim H."/>
            <person name="Joh K."/>
        </authorList>
    </citation>
    <scope>NUCLEOTIDE SEQUENCE [LARGE SCALE GENOMIC DNA]</scope>
    <source>
        <strain evidence="3 4">HMF7410</strain>
    </source>
</reference>
<dbReference type="AlphaFoldDB" id="A0A7K1SX11"/>
<dbReference type="RefSeq" id="WP_157566400.1">
    <property type="nucleotide sequence ID" value="NZ_WPIK01000007.1"/>
</dbReference>
<keyword evidence="1" id="KW-0472">Membrane</keyword>
<keyword evidence="4" id="KW-1185">Reference proteome</keyword>